<dbReference type="InterPro" id="IPR021255">
    <property type="entry name" value="DUF2807"/>
</dbReference>
<dbReference type="RefSeq" id="WP_095071455.1">
    <property type="nucleotide sequence ID" value="NZ_LT906465.1"/>
</dbReference>
<keyword evidence="3" id="KW-1185">Reference proteome</keyword>
<organism evidence="2 3">
    <name type="scientific">Chryseobacterium taklimakanense</name>
    <dbReference type="NCBI Taxonomy" id="536441"/>
    <lineage>
        <taxon>Bacteria</taxon>
        <taxon>Pseudomonadati</taxon>
        <taxon>Bacteroidota</taxon>
        <taxon>Flavobacteriia</taxon>
        <taxon>Flavobacteriales</taxon>
        <taxon>Weeksellaceae</taxon>
        <taxon>Chryseobacterium group</taxon>
        <taxon>Chryseobacterium</taxon>
    </lineage>
</organism>
<dbReference type="AlphaFoldDB" id="A0A239XA19"/>
<protein>
    <submittedName>
        <fullName evidence="2">Protein of uncharacterized function (DUF2807)</fullName>
    </submittedName>
</protein>
<proteinExistence type="predicted"/>
<evidence type="ECO:0000259" key="1">
    <source>
        <dbReference type="Pfam" id="PF10988"/>
    </source>
</evidence>
<dbReference type="Gene3D" id="2.160.20.120">
    <property type="match status" value="1"/>
</dbReference>
<feature type="domain" description="Putative auto-transporter adhesin head GIN" evidence="1">
    <location>
        <begin position="178"/>
        <end position="249"/>
    </location>
</feature>
<feature type="domain" description="Putative auto-transporter adhesin head GIN" evidence="1">
    <location>
        <begin position="49"/>
        <end position="170"/>
    </location>
</feature>
<dbReference type="EMBL" id="LT906465">
    <property type="protein sequence ID" value="SNV43240.1"/>
    <property type="molecule type" value="Genomic_DNA"/>
</dbReference>
<accession>A0A239XA19</accession>
<gene>
    <name evidence="2" type="ORF">SAMEA4412677_01223</name>
</gene>
<dbReference type="PROSITE" id="PS51257">
    <property type="entry name" value="PROKAR_LIPOPROTEIN"/>
    <property type="match status" value="1"/>
</dbReference>
<dbReference type="Pfam" id="PF10988">
    <property type="entry name" value="DUF2807"/>
    <property type="match status" value="2"/>
</dbReference>
<name>A0A239XA19_9FLAO</name>
<dbReference type="KEGG" id="ctak:4412677_01223"/>
<evidence type="ECO:0000313" key="2">
    <source>
        <dbReference type="EMBL" id="SNV43240.1"/>
    </source>
</evidence>
<sequence length="269" mass="28369">MKILITGALSLTVLFSCSTKDGHVNPTSYFSVNTKKPGLNTAEREYEFAFDQIQVSTGIDAEVIKSDVEKVIIFAPDNIIDDVEVQNAGGKLHIRMKPGLRFNLSGNLNVKAKIFAKDFNSIKATSSGSITVNDKFIQEKMAVSVSSSGSINGDFEANDFSVAASSSGDYSGKIWTISLNAEASSSGEIDLKGKAKHAVMQVSSSGEINASELVAETATLQASSSGSVDLAVSRQLMASASSSGDVTVYRKGEISVTKNESSSGSVNLR</sequence>
<evidence type="ECO:0000313" key="3">
    <source>
        <dbReference type="Proteomes" id="UP000215196"/>
    </source>
</evidence>
<dbReference type="Proteomes" id="UP000215196">
    <property type="component" value="Chromosome 1"/>
</dbReference>
<reference evidence="2 3" key="1">
    <citation type="submission" date="2017-06" db="EMBL/GenBank/DDBJ databases">
        <authorList>
            <consortium name="Pathogen Informatics"/>
        </authorList>
    </citation>
    <scope>NUCLEOTIDE SEQUENCE [LARGE SCALE GENOMIC DNA]</scope>
    <source>
        <strain evidence="2 3">NCTC13490</strain>
    </source>
</reference>